<organism evidence="5 6">
    <name type="scientific">Terfezia boudieri ATCC MYA-4762</name>
    <dbReference type="NCBI Taxonomy" id="1051890"/>
    <lineage>
        <taxon>Eukaryota</taxon>
        <taxon>Fungi</taxon>
        <taxon>Dikarya</taxon>
        <taxon>Ascomycota</taxon>
        <taxon>Pezizomycotina</taxon>
        <taxon>Pezizomycetes</taxon>
        <taxon>Pezizales</taxon>
        <taxon>Pezizaceae</taxon>
        <taxon>Terfezia</taxon>
    </lineage>
</organism>
<evidence type="ECO:0000256" key="1">
    <source>
        <dbReference type="ARBA" id="ARBA00004687"/>
    </source>
</evidence>
<comment type="similarity">
    <text evidence="2">Belongs to the PIGH family.</text>
</comment>
<accession>A0A3N4LCK5</accession>
<evidence type="ECO:0000313" key="5">
    <source>
        <dbReference type="EMBL" id="RPB20604.1"/>
    </source>
</evidence>
<dbReference type="InterPro" id="IPR044215">
    <property type="entry name" value="PIG-H"/>
</dbReference>
<dbReference type="EMBL" id="ML121569">
    <property type="protein sequence ID" value="RPB20604.1"/>
    <property type="molecule type" value="Genomic_DNA"/>
</dbReference>
<dbReference type="GO" id="GO:0006506">
    <property type="term" value="P:GPI anchor biosynthetic process"/>
    <property type="evidence" value="ECO:0007669"/>
    <property type="project" value="UniProtKB-UniPathway"/>
</dbReference>
<dbReference type="InterPro" id="IPR019328">
    <property type="entry name" value="PIGH-H_dom"/>
</dbReference>
<dbReference type="STRING" id="1051890.A0A3N4LCK5"/>
<dbReference type="PANTHER" id="PTHR15231">
    <property type="entry name" value="PHOSPHATIDYLINOSITOL N-ACETYLGLUCOSAMINYLTRANSFERASE SUBUNIT H"/>
    <property type="match status" value="1"/>
</dbReference>
<evidence type="ECO:0000313" key="6">
    <source>
        <dbReference type="Proteomes" id="UP000267821"/>
    </source>
</evidence>
<dbReference type="AlphaFoldDB" id="A0A3N4LCK5"/>
<dbReference type="UniPathway" id="UPA00196"/>
<dbReference type="OrthoDB" id="6256716at2759"/>
<keyword evidence="3" id="KW-1133">Transmembrane helix</keyword>
<evidence type="ECO:0000259" key="4">
    <source>
        <dbReference type="Pfam" id="PF10181"/>
    </source>
</evidence>
<keyword evidence="3" id="KW-0812">Transmembrane</keyword>
<dbReference type="GO" id="GO:0000506">
    <property type="term" value="C:glycosylphosphatidylinositol-N-acetylglucosaminyltransferase (GPI-GnT) complex"/>
    <property type="evidence" value="ECO:0007669"/>
    <property type="project" value="InterPro"/>
</dbReference>
<dbReference type="Proteomes" id="UP000267821">
    <property type="component" value="Unassembled WGS sequence"/>
</dbReference>
<keyword evidence="3" id="KW-0472">Membrane</keyword>
<evidence type="ECO:0000256" key="3">
    <source>
        <dbReference type="SAM" id="Phobius"/>
    </source>
</evidence>
<gene>
    <name evidence="5" type="ORF">L211DRAFT_509877</name>
</gene>
<evidence type="ECO:0000256" key="2">
    <source>
        <dbReference type="ARBA" id="ARBA00009610"/>
    </source>
</evidence>
<dbReference type="PANTHER" id="PTHR15231:SF1">
    <property type="entry name" value="PHOSPHATIDYLINOSITOL N-ACETYLGLUCOSAMINYLTRANSFERASE SUBUNIT H"/>
    <property type="match status" value="1"/>
</dbReference>
<proteinExistence type="inferred from homology"/>
<dbReference type="Pfam" id="PF10181">
    <property type="entry name" value="PIG-H"/>
    <property type="match status" value="1"/>
</dbReference>
<reference evidence="5 6" key="1">
    <citation type="journal article" date="2018" name="Nat. Ecol. Evol.">
        <title>Pezizomycetes genomes reveal the molecular basis of ectomycorrhizal truffle lifestyle.</title>
        <authorList>
            <person name="Murat C."/>
            <person name="Payen T."/>
            <person name="Noel B."/>
            <person name="Kuo A."/>
            <person name="Morin E."/>
            <person name="Chen J."/>
            <person name="Kohler A."/>
            <person name="Krizsan K."/>
            <person name="Balestrini R."/>
            <person name="Da Silva C."/>
            <person name="Montanini B."/>
            <person name="Hainaut M."/>
            <person name="Levati E."/>
            <person name="Barry K.W."/>
            <person name="Belfiori B."/>
            <person name="Cichocki N."/>
            <person name="Clum A."/>
            <person name="Dockter R.B."/>
            <person name="Fauchery L."/>
            <person name="Guy J."/>
            <person name="Iotti M."/>
            <person name="Le Tacon F."/>
            <person name="Lindquist E.A."/>
            <person name="Lipzen A."/>
            <person name="Malagnac F."/>
            <person name="Mello A."/>
            <person name="Molinier V."/>
            <person name="Miyauchi S."/>
            <person name="Poulain J."/>
            <person name="Riccioni C."/>
            <person name="Rubini A."/>
            <person name="Sitrit Y."/>
            <person name="Splivallo R."/>
            <person name="Traeger S."/>
            <person name="Wang M."/>
            <person name="Zifcakova L."/>
            <person name="Wipf D."/>
            <person name="Zambonelli A."/>
            <person name="Paolocci F."/>
            <person name="Nowrousian M."/>
            <person name="Ottonello S."/>
            <person name="Baldrian P."/>
            <person name="Spatafora J.W."/>
            <person name="Henrissat B."/>
            <person name="Nagy L.G."/>
            <person name="Aury J.M."/>
            <person name="Wincker P."/>
            <person name="Grigoriev I.V."/>
            <person name="Bonfante P."/>
            <person name="Martin F.M."/>
        </authorList>
    </citation>
    <scope>NUCLEOTIDE SEQUENCE [LARGE SCALE GENOMIC DNA]</scope>
    <source>
        <strain evidence="5 6">ATCC MYA-4762</strain>
    </source>
</reference>
<protein>
    <recommendedName>
        <fullName evidence="4">Phosphatidylinositol N-acetylglucosaminyltransferase subunit H conserved domain-containing protein</fullName>
    </recommendedName>
</protein>
<sequence>MYPFTTSTPRLVTRSPSPTTIEYTVTTAPIPPKNLWTRYLLLAWSVVVKALVVGVWIFWGGVKYRDEVVMRGGSLEELWWGFGGVGRWVESTSEDGELGMVGWLVGCARVMEWWWIGAGLVMGGGWAGRRGYTEESLLIMRNLGIQTRTCPSSTFSPLFLLSPLPTLLSPLASFFLTPLLTLLSSLFQKLFPNTPLPGQSSNWSFTSFLGHGGTTRFIPTSQIQDVWIHEGFVGFEVRFFLGVVVKGEEEIVVVFPRTLPGKRVCEAVWRGLRGCLYEKGVRDGVRGIGEGK</sequence>
<name>A0A3N4LCK5_9PEZI</name>
<keyword evidence="6" id="KW-1185">Reference proteome</keyword>
<feature type="domain" description="Phosphatidylinositol N-acetylglucosaminyltransferase subunit H conserved" evidence="4">
    <location>
        <begin position="207"/>
        <end position="256"/>
    </location>
</feature>
<feature type="transmembrane region" description="Helical" evidence="3">
    <location>
        <begin position="167"/>
        <end position="187"/>
    </location>
</feature>
<dbReference type="InParanoid" id="A0A3N4LCK5"/>
<feature type="transmembrane region" description="Helical" evidence="3">
    <location>
        <begin position="39"/>
        <end position="59"/>
    </location>
</feature>
<comment type="pathway">
    <text evidence="1">Glycolipid biosynthesis; glycosylphosphatidylinositol-anchor biosynthesis.</text>
</comment>